<organism evidence="2 3">
    <name type="scientific">Acetobacterium paludosum</name>
    <dbReference type="NCBI Taxonomy" id="52693"/>
    <lineage>
        <taxon>Bacteria</taxon>
        <taxon>Bacillati</taxon>
        <taxon>Bacillota</taxon>
        <taxon>Clostridia</taxon>
        <taxon>Eubacteriales</taxon>
        <taxon>Eubacteriaceae</taxon>
        <taxon>Acetobacterium</taxon>
    </lineage>
</organism>
<feature type="transmembrane region" description="Helical" evidence="1">
    <location>
        <begin position="63"/>
        <end position="81"/>
    </location>
</feature>
<evidence type="ECO:0000313" key="3">
    <source>
        <dbReference type="Proteomes" id="UP000616595"/>
    </source>
</evidence>
<gene>
    <name evidence="2" type="ORF">GH810_01050</name>
</gene>
<dbReference type="AlphaFoldDB" id="A0A923HVX1"/>
<protein>
    <submittedName>
        <fullName evidence="2">Uncharacterized protein</fullName>
    </submittedName>
</protein>
<dbReference type="Proteomes" id="UP000616595">
    <property type="component" value="Unassembled WGS sequence"/>
</dbReference>
<keyword evidence="1" id="KW-0472">Membrane</keyword>
<reference evidence="2" key="2">
    <citation type="submission" date="2020-10" db="EMBL/GenBank/DDBJ databases">
        <title>Comparative genomics of the Acetobacterium genus.</title>
        <authorList>
            <person name="Marshall C."/>
            <person name="May H."/>
            <person name="Norman S."/>
        </authorList>
    </citation>
    <scope>NUCLEOTIDE SEQUENCE</scope>
    <source>
        <strain evidence="2">DER-2019</strain>
    </source>
</reference>
<dbReference type="EMBL" id="WJBD01000001">
    <property type="protein sequence ID" value="MBC3886901.1"/>
    <property type="molecule type" value="Genomic_DNA"/>
</dbReference>
<evidence type="ECO:0000256" key="1">
    <source>
        <dbReference type="SAM" id="Phobius"/>
    </source>
</evidence>
<reference evidence="2" key="1">
    <citation type="submission" date="2019-10" db="EMBL/GenBank/DDBJ databases">
        <authorList>
            <person name="Ross D.E."/>
            <person name="Gulliver D."/>
        </authorList>
    </citation>
    <scope>NUCLEOTIDE SEQUENCE</scope>
    <source>
        <strain evidence="2">DER-2019</strain>
    </source>
</reference>
<accession>A0A923HVX1</accession>
<keyword evidence="3" id="KW-1185">Reference proteome</keyword>
<name>A0A923HVX1_9FIRM</name>
<proteinExistence type="predicted"/>
<sequence>MIIKNNKQGKDIPMYGVVDERTKAVVYQGDAYTGRFMLFAVLIDVFIRGLNLNIPFLDSNWDLMLIVIIGSIISTVYQIKNRVIFNSQSKTKSLLFLMVFISLCALISFMIANVKY</sequence>
<comment type="caution">
    <text evidence="2">The sequence shown here is derived from an EMBL/GenBank/DDBJ whole genome shotgun (WGS) entry which is preliminary data.</text>
</comment>
<feature type="transmembrane region" description="Helical" evidence="1">
    <location>
        <begin position="36"/>
        <end position="57"/>
    </location>
</feature>
<dbReference type="OrthoDB" id="2084487at2"/>
<evidence type="ECO:0000313" key="2">
    <source>
        <dbReference type="EMBL" id="MBC3886901.1"/>
    </source>
</evidence>
<keyword evidence="1" id="KW-0812">Transmembrane</keyword>
<keyword evidence="1" id="KW-1133">Transmembrane helix</keyword>
<feature type="transmembrane region" description="Helical" evidence="1">
    <location>
        <begin position="93"/>
        <end position="112"/>
    </location>
</feature>